<accession>A0ACB8XJC4</accession>
<name>A0ACB8XJC4_ARCLA</name>
<gene>
    <name evidence="1" type="ORF">L6452_42746</name>
</gene>
<evidence type="ECO:0000313" key="1">
    <source>
        <dbReference type="EMBL" id="KAI3667677.1"/>
    </source>
</evidence>
<sequence>MQPAANAAKDFRFKKMVVFGFNCELYLVFVLLLIYILVCRWMITKYKESIPLMRRACNFVPSTQCVFGRQRF</sequence>
<evidence type="ECO:0000313" key="2">
    <source>
        <dbReference type="Proteomes" id="UP001055879"/>
    </source>
</evidence>
<dbReference type="Proteomes" id="UP001055879">
    <property type="component" value="Linkage Group LG17"/>
</dbReference>
<comment type="caution">
    <text evidence="1">The sequence shown here is derived from an EMBL/GenBank/DDBJ whole genome shotgun (WGS) entry which is preliminary data.</text>
</comment>
<dbReference type="EMBL" id="CM042063">
    <property type="protein sequence ID" value="KAI3667677.1"/>
    <property type="molecule type" value="Genomic_DNA"/>
</dbReference>
<reference evidence="1 2" key="2">
    <citation type="journal article" date="2022" name="Mol. Ecol. Resour.">
        <title>The genomes of chicory, endive, great burdock and yacon provide insights into Asteraceae paleo-polyploidization history and plant inulin production.</title>
        <authorList>
            <person name="Fan W."/>
            <person name="Wang S."/>
            <person name="Wang H."/>
            <person name="Wang A."/>
            <person name="Jiang F."/>
            <person name="Liu H."/>
            <person name="Zhao H."/>
            <person name="Xu D."/>
            <person name="Zhang Y."/>
        </authorList>
    </citation>
    <scope>NUCLEOTIDE SEQUENCE [LARGE SCALE GENOMIC DNA]</scope>
    <source>
        <strain evidence="2">cv. Niubang</strain>
    </source>
</reference>
<proteinExistence type="predicted"/>
<protein>
    <submittedName>
        <fullName evidence="1">Uncharacterized protein</fullName>
    </submittedName>
</protein>
<reference evidence="2" key="1">
    <citation type="journal article" date="2022" name="Mol. Ecol. Resour.">
        <title>The genomes of chicory, endive, great burdock and yacon provide insights into Asteraceae palaeo-polyploidization history and plant inulin production.</title>
        <authorList>
            <person name="Fan W."/>
            <person name="Wang S."/>
            <person name="Wang H."/>
            <person name="Wang A."/>
            <person name="Jiang F."/>
            <person name="Liu H."/>
            <person name="Zhao H."/>
            <person name="Xu D."/>
            <person name="Zhang Y."/>
        </authorList>
    </citation>
    <scope>NUCLEOTIDE SEQUENCE [LARGE SCALE GENOMIC DNA]</scope>
    <source>
        <strain evidence="2">cv. Niubang</strain>
    </source>
</reference>
<keyword evidence="2" id="KW-1185">Reference proteome</keyword>
<organism evidence="1 2">
    <name type="scientific">Arctium lappa</name>
    <name type="common">Greater burdock</name>
    <name type="synonym">Lappa major</name>
    <dbReference type="NCBI Taxonomy" id="4217"/>
    <lineage>
        <taxon>Eukaryota</taxon>
        <taxon>Viridiplantae</taxon>
        <taxon>Streptophyta</taxon>
        <taxon>Embryophyta</taxon>
        <taxon>Tracheophyta</taxon>
        <taxon>Spermatophyta</taxon>
        <taxon>Magnoliopsida</taxon>
        <taxon>eudicotyledons</taxon>
        <taxon>Gunneridae</taxon>
        <taxon>Pentapetalae</taxon>
        <taxon>asterids</taxon>
        <taxon>campanulids</taxon>
        <taxon>Asterales</taxon>
        <taxon>Asteraceae</taxon>
        <taxon>Carduoideae</taxon>
        <taxon>Cardueae</taxon>
        <taxon>Arctiinae</taxon>
        <taxon>Arctium</taxon>
    </lineage>
</organism>